<name>H3NPR7_9FIRM</name>
<organism evidence="2 3">
    <name type="scientific">Helcococcus kunzii ATCC 51366</name>
    <dbReference type="NCBI Taxonomy" id="883114"/>
    <lineage>
        <taxon>Bacteria</taxon>
        <taxon>Bacillati</taxon>
        <taxon>Bacillota</taxon>
        <taxon>Tissierellia</taxon>
        <taxon>Tissierellales</taxon>
        <taxon>Peptoniphilaceae</taxon>
        <taxon>Helcococcus</taxon>
    </lineage>
</organism>
<dbReference type="AlphaFoldDB" id="H3NPR7"/>
<keyword evidence="1" id="KW-0472">Membrane</keyword>
<dbReference type="Proteomes" id="UP000004191">
    <property type="component" value="Unassembled WGS sequence"/>
</dbReference>
<feature type="transmembrane region" description="Helical" evidence="1">
    <location>
        <begin position="84"/>
        <end position="108"/>
    </location>
</feature>
<accession>H3NPR7</accession>
<feature type="transmembrane region" description="Helical" evidence="1">
    <location>
        <begin position="164"/>
        <end position="186"/>
    </location>
</feature>
<dbReference type="Pfam" id="PF11667">
    <property type="entry name" value="DUF3267"/>
    <property type="match status" value="1"/>
</dbReference>
<protein>
    <recommendedName>
        <fullName evidence="4">Zincin peptidase</fullName>
    </recommendedName>
</protein>
<evidence type="ECO:0000313" key="3">
    <source>
        <dbReference type="Proteomes" id="UP000004191"/>
    </source>
</evidence>
<feature type="transmembrane region" description="Helical" evidence="1">
    <location>
        <begin position="140"/>
        <end position="158"/>
    </location>
</feature>
<sequence>MSMDRKLSKQEEKRLEEFNIIKEDLISKGYEENFLTIGIIKANVFAIIFMIPFWILFSYWFKVHNNVDKSLLSMSSGSFFLDNLLFLGLCLVLIVLHELTHGVTWAMFSKNGFKDISFGISWKWITPYCTCKTPLKKSEYIVGALTPLLFTGLLPAILGVYLNSFILTIVGVFLIGGAAGDIMMVYKLLKYKAKSNDTLIYDHPTEVGSVIFER</sequence>
<keyword evidence="1" id="KW-0812">Transmembrane</keyword>
<gene>
    <name evidence="2" type="ORF">HMPREF9709_01339</name>
</gene>
<comment type="caution">
    <text evidence="2">The sequence shown here is derived from an EMBL/GenBank/DDBJ whole genome shotgun (WGS) entry which is preliminary data.</text>
</comment>
<dbReference type="eggNOG" id="ENOG5031SK9">
    <property type="taxonomic scope" value="Bacteria"/>
</dbReference>
<dbReference type="GeneID" id="96999306"/>
<reference evidence="2 3" key="1">
    <citation type="submission" date="2012-01" db="EMBL/GenBank/DDBJ databases">
        <title>The Genome Sequence of Helcococcus kunzii ATCC 51366.</title>
        <authorList>
            <consortium name="The Broad Institute Genome Sequencing Platform"/>
            <person name="Earl A."/>
            <person name="Ward D."/>
            <person name="Feldgarden M."/>
            <person name="Gevers D."/>
            <person name="Huys G."/>
            <person name="Young S.K."/>
            <person name="Zeng Q."/>
            <person name="Gargeya S."/>
            <person name="Fitzgerald M."/>
            <person name="Haas B."/>
            <person name="Abouelleil A."/>
            <person name="Alvarado L."/>
            <person name="Arachchi H.M."/>
            <person name="Berlin A."/>
            <person name="Chapman S.B."/>
            <person name="Gearin G."/>
            <person name="Goldberg J."/>
            <person name="Griggs A."/>
            <person name="Gujja S."/>
            <person name="Hansen M."/>
            <person name="Heiman D."/>
            <person name="Howarth C."/>
            <person name="Larimer J."/>
            <person name="Lui A."/>
            <person name="MacDonald P.J.P."/>
            <person name="McCowen C."/>
            <person name="Montmayeur A."/>
            <person name="Murphy C."/>
            <person name="Neiman D."/>
            <person name="Pearson M."/>
            <person name="Priest M."/>
            <person name="Roberts A."/>
            <person name="Saif S."/>
            <person name="Shea T."/>
            <person name="Sisk P."/>
            <person name="Stolte C."/>
            <person name="Sykes S."/>
            <person name="Wortman J."/>
            <person name="Nusbaum C."/>
            <person name="Birren B."/>
        </authorList>
    </citation>
    <scope>NUCLEOTIDE SEQUENCE [LARGE SCALE GENOMIC DNA]</scope>
    <source>
        <strain evidence="2 3">ATCC 51366</strain>
    </source>
</reference>
<dbReference type="PATRIC" id="fig|883114.3.peg.1330"/>
<dbReference type="HOGENOM" id="CLU_117652_0_0_9"/>
<dbReference type="InterPro" id="IPR021683">
    <property type="entry name" value="DUF3267"/>
</dbReference>
<dbReference type="EMBL" id="AGEI01000024">
    <property type="protein sequence ID" value="EHR33295.1"/>
    <property type="molecule type" value="Genomic_DNA"/>
</dbReference>
<keyword evidence="3" id="KW-1185">Reference proteome</keyword>
<feature type="transmembrane region" description="Helical" evidence="1">
    <location>
        <begin position="42"/>
        <end position="61"/>
    </location>
</feature>
<dbReference type="OrthoDB" id="9789112at2"/>
<dbReference type="RefSeq" id="WP_005398854.1">
    <property type="nucleotide sequence ID" value="NZ_JH601088.1"/>
</dbReference>
<keyword evidence="1" id="KW-1133">Transmembrane helix</keyword>
<evidence type="ECO:0008006" key="4">
    <source>
        <dbReference type="Google" id="ProtNLM"/>
    </source>
</evidence>
<evidence type="ECO:0000256" key="1">
    <source>
        <dbReference type="SAM" id="Phobius"/>
    </source>
</evidence>
<dbReference type="STRING" id="883114.HMPREF9709_01339"/>
<evidence type="ECO:0000313" key="2">
    <source>
        <dbReference type="EMBL" id="EHR33295.1"/>
    </source>
</evidence>
<proteinExistence type="predicted"/>